<reference evidence="1" key="1">
    <citation type="submission" date="2021-03" db="EMBL/GenBank/DDBJ databases">
        <title>Draft genome sequence of rust myrtle Austropuccinia psidii MF-1, a brazilian biotype.</title>
        <authorList>
            <person name="Quecine M.C."/>
            <person name="Pachon D.M.R."/>
            <person name="Bonatelli M.L."/>
            <person name="Correr F.H."/>
            <person name="Franceschini L.M."/>
            <person name="Leite T.F."/>
            <person name="Margarido G.R.A."/>
            <person name="Almeida C.A."/>
            <person name="Ferrarezi J.A."/>
            <person name="Labate C.A."/>
        </authorList>
    </citation>
    <scope>NUCLEOTIDE SEQUENCE</scope>
    <source>
        <strain evidence="1">MF-1</strain>
    </source>
</reference>
<name>A0A9Q3GD06_9BASI</name>
<gene>
    <name evidence="1" type="ORF">O181_002595</name>
</gene>
<proteinExistence type="predicted"/>
<sequence length="133" mass="14679">MMREVSDLGAATVQGAPISANQRRSRATGLVNLRLWPGQELRYRRMARANLDSSHSHVAGALWHRQSKLNWPSKLPRYSVRLSFEFPARDSCFTPRTNASSFPSACGFDFPSSAIETFPLIATSAGLAVKLPC</sequence>
<evidence type="ECO:0000313" key="2">
    <source>
        <dbReference type="Proteomes" id="UP000765509"/>
    </source>
</evidence>
<protein>
    <submittedName>
        <fullName evidence="1">Uncharacterized protein</fullName>
    </submittedName>
</protein>
<organism evidence="1 2">
    <name type="scientific">Austropuccinia psidii MF-1</name>
    <dbReference type="NCBI Taxonomy" id="1389203"/>
    <lineage>
        <taxon>Eukaryota</taxon>
        <taxon>Fungi</taxon>
        <taxon>Dikarya</taxon>
        <taxon>Basidiomycota</taxon>
        <taxon>Pucciniomycotina</taxon>
        <taxon>Pucciniomycetes</taxon>
        <taxon>Pucciniales</taxon>
        <taxon>Sphaerophragmiaceae</taxon>
        <taxon>Austropuccinia</taxon>
    </lineage>
</organism>
<evidence type="ECO:0000313" key="1">
    <source>
        <dbReference type="EMBL" id="MBW0462880.1"/>
    </source>
</evidence>
<dbReference type="AlphaFoldDB" id="A0A9Q3GD06"/>
<keyword evidence="2" id="KW-1185">Reference proteome</keyword>
<accession>A0A9Q3GD06</accession>
<comment type="caution">
    <text evidence="1">The sequence shown here is derived from an EMBL/GenBank/DDBJ whole genome shotgun (WGS) entry which is preliminary data.</text>
</comment>
<dbReference type="Proteomes" id="UP000765509">
    <property type="component" value="Unassembled WGS sequence"/>
</dbReference>
<dbReference type="EMBL" id="AVOT02000439">
    <property type="protein sequence ID" value="MBW0462880.1"/>
    <property type="molecule type" value="Genomic_DNA"/>
</dbReference>